<dbReference type="Pfam" id="PF03865">
    <property type="entry name" value="ShlB"/>
    <property type="match status" value="1"/>
</dbReference>
<evidence type="ECO:0000256" key="4">
    <source>
        <dbReference type="SAM" id="MobiDB-lite"/>
    </source>
</evidence>
<dbReference type="InterPro" id="IPR005565">
    <property type="entry name" value="Hemolysn_activator_HlyB_C"/>
</dbReference>
<name>A0ABT1FB32_9GAMM</name>
<accession>A0ABT1FB32</accession>
<keyword evidence="1" id="KW-0472">Membrane</keyword>
<evidence type="ECO:0000256" key="1">
    <source>
        <dbReference type="ARBA" id="ARBA00022452"/>
    </source>
</evidence>
<feature type="chain" id="PRO_5045488318" evidence="5">
    <location>
        <begin position="20"/>
        <end position="687"/>
    </location>
</feature>
<dbReference type="InterPro" id="IPR051544">
    <property type="entry name" value="TPS_OM_transporter"/>
</dbReference>
<protein>
    <submittedName>
        <fullName evidence="8">ShlB/FhaC/HecB family hemolysin secretion/activation protein</fullName>
    </submittedName>
</protein>
<feature type="compositionally biased region" description="Pro residues" evidence="4">
    <location>
        <begin position="23"/>
        <end position="34"/>
    </location>
</feature>
<dbReference type="Gene3D" id="3.10.20.310">
    <property type="entry name" value="membrane protein fhac"/>
    <property type="match status" value="1"/>
</dbReference>
<keyword evidence="5" id="KW-0732">Signal</keyword>
<evidence type="ECO:0000256" key="5">
    <source>
        <dbReference type="SAM" id="SignalP"/>
    </source>
</evidence>
<comment type="caution">
    <text evidence="8">The sequence shown here is derived from an EMBL/GenBank/DDBJ whole genome shotgun (WGS) entry which is preliminary data.</text>
</comment>
<keyword evidence="3" id="KW-0998">Cell outer membrane</keyword>
<reference evidence="8 9" key="1">
    <citation type="submission" date="2022-06" db="EMBL/GenBank/DDBJ databases">
        <title>Dyella sp. Sa strain:Sa Genome sequencing.</title>
        <authorList>
            <person name="Park S."/>
        </authorList>
    </citation>
    <scope>NUCLEOTIDE SEQUENCE [LARGE SCALE GENOMIC DNA]</scope>
    <source>
        <strain evidence="8 9">Sa</strain>
    </source>
</reference>
<proteinExistence type="predicted"/>
<evidence type="ECO:0000259" key="6">
    <source>
        <dbReference type="Pfam" id="PF03865"/>
    </source>
</evidence>
<sequence>MASLAAALALALAGGQAWAQDTPVPPASPTPGASPTPASAPTQRILVSGIPAGSDAASVQAIVQAGYRQAMAAAGHPASLSPVQWQAAADAITAALQKAGFKDARAYLAEQVMAFTVQDTPATPAGEVAQQAPAQTPPAAVAAASVPAPAPKPLAPDNVVPPVRERDQAPAQTVAVSAFRVQGVGSHPDAGITPASMQALADAQLRKLGGGPGQPAQLAFTQLQQVADALTDTYRKAGFIFGTAFLPAQTIGQDHVVSIQVLEGTLGRVIVKGNKRYRASAIAASVEPLKGKVLRKGDVDSALLYARDLPGVSVSSTFQPGEKTGQTDLLMVANEAKRPYTITTGANNYGTDLTGRYRAQLGFTWNSPLGIGDTFAANVDYAMDPRNNVYGSLVYRAPTVVVPGLSGVIGATRSELQLNSTQLAALDVKGPSSSQYGGADWKFVNTDTMQMQATLHYIREKSRLTSLGIPLSDESFDVAELAWAMNRTDQRLHGIDLLQVSLRKSIKDRSREPDLVSPNHASSFTSLRFSYTRLQFLTKSQRAYFKLAGQWTNAALAPLEQFVIGGPDSVRAYPIADGLTDRGYYASLEYHVDAPGFGNKISPFYARPWRELLELEAFIDYARGMPAGADRASSSALTFKGVGAGFIFRLPRFHRFEFHLDGAVPIGGPQASDKKGYHIYARFGFTF</sequence>
<feature type="domain" description="Polypeptide-transport-associated ShlB-type" evidence="7">
    <location>
        <begin position="211"/>
        <end position="264"/>
    </location>
</feature>
<dbReference type="PANTHER" id="PTHR34597">
    <property type="entry name" value="SLR1661 PROTEIN"/>
    <property type="match status" value="1"/>
</dbReference>
<dbReference type="EMBL" id="JAMZEK010000002">
    <property type="protein sequence ID" value="MCP1374592.1"/>
    <property type="molecule type" value="Genomic_DNA"/>
</dbReference>
<dbReference type="PANTHER" id="PTHR34597:SF1">
    <property type="entry name" value="HEME_HEMOPEXIN TRANSPORTER PROTEIN HUXB"/>
    <property type="match status" value="1"/>
</dbReference>
<dbReference type="Pfam" id="PF08479">
    <property type="entry name" value="POTRA_2"/>
    <property type="match status" value="1"/>
</dbReference>
<dbReference type="Proteomes" id="UP001204615">
    <property type="component" value="Unassembled WGS sequence"/>
</dbReference>
<evidence type="ECO:0000256" key="3">
    <source>
        <dbReference type="ARBA" id="ARBA00023237"/>
    </source>
</evidence>
<feature type="region of interest" description="Disordered" evidence="4">
    <location>
        <begin position="19"/>
        <end position="41"/>
    </location>
</feature>
<gene>
    <name evidence="8" type="ORF">NC595_11010</name>
</gene>
<keyword evidence="1" id="KW-1134">Transmembrane beta strand</keyword>
<feature type="domain" description="Haemolysin activator HlyB C-terminal" evidence="6">
    <location>
        <begin position="325"/>
        <end position="593"/>
    </location>
</feature>
<evidence type="ECO:0000259" key="7">
    <source>
        <dbReference type="Pfam" id="PF08479"/>
    </source>
</evidence>
<evidence type="ECO:0000313" key="8">
    <source>
        <dbReference type="EMBL" id="MCP1374592.1"/>
    </source>
</evidence>
<dbReference type="Gene3D" id="2.40.160.50">
    <property type="entry name" value="membrane protein fhac: a member of the omp85/tpsb transporter family"/>
    <property type="match status" value="1"/>
</dbReference>
<organism evidence="8 9">
    <name type="scientific">Dyella lutea</name>
    <dbReference type="NCBI Taxonomy" id="2950441"/>
    <lineage>
        <taxon>Bacteria</taxon>
        <taxon>Pseudomonadati</taxon>
        <taxon>Pseudomonadota</taxon>
        <taxon>Gammaproteobacteria</taxon>
        <taxon>Lysobacterales</taxon>
        <taxon>Rhodanobacteraceae</taxon>
        <taxon>Dyella</taxon>
    </lineage>
</organism>
<dbReference type="InterPro" id="IPR013686">
    <property type="entry name" value="Polypept-transport_assoc_ShlB"/>
</dbReference>
<evidence type="ECO:0000256" key="2">
    <source>
        <dbReference type="ARBA" id="ARBA00022692"/>
    </source>
</evidence>
<evidence type="ECO:0000313" key="9">
    <source>
        <dbReference type="Proteomes" id="UP001204615"/>
    </source>
</evidence>
<keyword evidence="2" id="KW-0812">Transmembrane</keyword>
<feature type="signal peptide" evidence="5">
    <location>
        <begin position="1"/>
        <end position="19"/>
    </location>
</feature>
<keyword evidence="9" id="KW-1185">Reference proteome</keyword>